<protein>
    <submittedName>
        <fullName evidence="3">Transposase</fullName>
    </submittedName>
</protein>
<feature type="domain" description="Transposase IS200-like" evidence="1">
    <location>
        <begin position="8"/>
        <end position="137"/>
    </location>
</feature>
<accession>A0A5M8QM73</accession>
<comment type="caution">
    <text evidence="2">The sequence shown here is derived from an EMBL/GenBank/DDBJ whole genome shotgun (WGS) entry which is preliminary data.</text>
</comment>
<dbReference type="PANTHER" id="PTHR34322">
    <property type="entry name" value="TRANSPOSASE, Y1_TNP DOMAIN-CONTAINING"/>
    <property type="match status" value="1"/>
</dbReference>
<evidence type="ECO:0000313" key="2">
    <source>
        <dbReference type="EMBL" id="KAA6437245.1"/>
    </source>
</evidence>
<proteinExistence type="predicted"/>
<evidence type="ECO:0000259" key="1">
    <source>
        <dbReference type="SMART" id="SM01321"/>
    </source>
</evidence>
<dbReference type="Proteomes" id="UP000323866">
    <property type="component" value="Unassembled WGS sequence"/>
</dbReference>
<evidence type="ECO:0000313" key="3">
    <source>
        <dbReference type="EMBL" id="MFA1772080.1"/>
    </source>
</evidence>
<dbReference type="InterPro" id="IPR036515">
    <property type="entry name" value="Transposase_17_sf"/>
</dbReference>
<dbReference type="GO" id="GO:0003677">
    <property type="term" value="F:DNA binding"/>
    <property type="evidence" value="ECO:0007669"/>
    <property type="project" value="InterPro"/>
</dbReference>
<evidence type="ECO:0000313" key="4">
    <source>
        <dbReference type="Proteomes" id="UP000323866"/>
    </source>
</evidence>
<organism evidence="2 4">
    <name type="scientific">Rufibacter glacialis</name>
    <dbReference type="NCBI Taxonomy" id="1259555"/>
    <lineage>
        <taxon>Bacteria</taxon>
        <taxon>Pseudomonadati</taxon>
        <taxon>Bacteroidota</taxon>
        <taxon>Cytophagia</taxon>
        <taxon>Cytophagales</taxon>
        <taxon>Hymenobacteraceae</taxon>
        <taxon>Rufibacter</taxon>
    </lineage>
</organism>
<dbReference type="EMBL" id="JBGOGF010000006">
    <property type="protein sequence ID" value="MFA1772080.1"/>
    <property type="molecule type" value="Genomic_DNA"/>
</dbReference>
<dbReference type="RefSeq" id="WP_149096884.1">
    <property type="nucleotide sequence ID" value="NZ_BMMG01000001.1"/>
</dbReference>
<dbReference type="OrthoDB" id="9788881at2"/>
<dbReference type="GO" id="GO:0006313">
    <property type="term" value="P:DNA transposition"/>
    <property type="evidence" value="ECO:0007669"/>
    <property type="project" value="InterPro"/>
</dbReference>
<reference evidence="3 5" key="3">
    <citation type="submission" date="2024-08" db="EMBL/GenBank/DDBJ databases">
        <authorList>
            <person name="Wei W."/>
        </authorList>
    </citation>
    <scope>NUCLEOTIDE SEQUENCE [LARGE SCALE GENOMIC DNA]</scope>
    <source>
        <strain evidence="3 5">XU2</strain>
    </source>
</reference>
<dbReference type="GO" id="GO:0004803">
    <property type="term" value="F:transposase activity"/>
    <property type="evidence" value="ECO:0007669"/>
    <property type="project" value="InterPro"/>
</dbReference>
<reference evidence="2 4" key="1">
    <citation type="submission" date="2019-07" db="EMBL/GenBank/DDBJ databases">
        <authorList>
            <person name="Qu J.-H."/>
        </authorList>
    </citation>
    <scope>NUCLEOTIDE SEQUENCE [LARGE SCALE GENOMIC DNA]</scope>
    <source>
        <strain evidence="2 4">MDT1-10-3</strain>
    </source>
</reference>
<evidence type="ECO:0000313" key="5">
    <source>
        <dbReference type="Proteomes" id="UP001570846"/>
    </source>
</evidence>
<dbReference type="SMART" id="SM01321">
    <property type="entry name" value="Y1_Tnp"/>
    <property type="match status" value="1"/>
</dbReference>
<reference evidence="2 4" key="2">
    <citation type="submission" date="2019-09" db="EMBL/GenBank/DDBJ databases">
        <title>A bacterium isolated from glacier soil.</title>
        <authorList>
            <person name="Liu Q."/>
        </authorList>
    </citation>
    <scope>NUCLEOTIDE SEQUENCE [LARGE SCALE GENOMIC DNA]</scope>
    <source>
        <strain evidence="2 4">MDT1-10-3</strain>
    </source>
</reference>
<name>A0A5M8QM73_9BACT</name>
<dbReference type="EMBL" id="VKKZ01000010">
    <property type="protein sequence ID" value="KAA6437245.1"/>
    <property type="molecule type" value="Genomic_DNA"/>
</dbReference>
<dbReference type="AlphaFoldDB" id="A0A5M8QM73"/>
<dbReference type="SUPFAM" id="SSF143422">
    <property type="entry name" value="Transposase IS200-like"/>
    <property type="match status" value="1"/>
</dbReference>
<sequence length="203" mass="24806">MQKTKDLEPCKFYHIYTRGNNTETVFLNQESYFYFLKLYRKYVAPFVHTYCYCLLPNHIHFLIQVREEEDLFKRSEQNQELIPIRIQRQWGHLLNAFTKAMNTRYGRVDSLFQKRFRRKEVTSEAYFTNLIFYIHFNPQHHGLIQDFKDWPHSSYHSLLSKKPTSLERHTVLEWFGGKTHLERFHQENADFRVITSFIEEDEL</sequence>
<dbReference type="Gene3D" id="3.30.70.1290">
    <property type="entry name" value="Transposase IS200-like"/>
    <property type="match status" value="1"/>
</dbReference>
<dbReference type="Proteomes" id="UP001570846">
    <property type="component" value="Unassembled WGS sequence"/>
</dbReference>
<gene>
    <name evidence="3" type="ORF">ACD591_12335</name>
    <name evidence="2" type="ORF">FOE74_01735</name>
</gene>
<keyword evidence="5" id="KW-1185">Reference proteome</keyword>
<dbReference type="PANTHER" id="PTHR34322:SF2">
    <property type="entry name" value="TRANSPOSASE IS200-LIKE DOMAIN-CONTAINING PROTEIN"/>
    <property type="match status" value="1"/>
</dbReference>
<dbReference type="InterPro" id="IPR002686">
    <property type="entry name" value="Transposase_17"/>
</dbReference>